<evidence type="ECO:0000256" key="1">
    <source>
        <dbReference type="SAM" id="MobiDB-lite"/>
    </source>
</evidence>
<reference evidence="2 3" key="1">
    <citation type="submission" date="2023-11" db="EMBL/GenBank/DDBJ databases">
        <title>Actinomadura monticuli sp. nov., isolated from volcanic ash.</title>
        <authorList>
            <person name="Lee S.D."/>
            <person name="Yang H."/>
            <person name="Kim I.S."/>
        </authorList>
    </citation>
    <scope>NUCLEOTIDE SEQUENCE [LARGE SCALE GENOMIC DNA]</scope>
    <source>
        <strain evidence="2 3">DLS-62</strain>
    </source>
</reference>
<dbReference type="EMBL" id="JAXCEI010000015">
    <property type="protein sequence ID" value="MFA1542947.1"/>
    <property type="molecule type" value="Genomic_DNA"/>
</dbReference>
<name>A0ABV4QIG6_9ACTN</name>
<accession>A0ABV4QIG6</accession>
<evidence type="ECO:0000313" key="2">
    <source>
        <dbReference type="EMBL" id="MFA1542947.1"/>
    </source>
</evidence>
<proteinExistence type="predicted"/>
<sequence length="62" mass="6061">MWVQVSGWEIVSTRPIAAVSAPPAARSGAIAGSPISAASRFSSSRCPAGASGPSAGSRTMTG</sequence>
<protein>
    <submittedName>
        <fullName evidence="2">Uncharacterized protein</fullName>
    </submittedName>
</protein>
<dbReference type="RefSeq" id="WP_371953448.1">
    <property type="nucleotide sequence ID" value="NZ_JAXCEI010000015.1"/>
</dbReference>
<gene>
    <name evidence="2" type="ORF">SM611_28785</name>
</gene>
<organism evidence="2 3">
    <name type="scientific">Actinomadura monticuli</name>
    <dbReference type="NCBI Taxonomy" id="3097367"/>
    <lineage>
        <taxon>Bacteria</taxon>
        <taxon>Bacillati</taxon>
        <taxon>Actinomycetota</taxon>
        <taxon>Actinomycetes</taxon>
        <taxon>Streptosporangiales</taxon>
        <taxon>Thermomonosporaceae</taxon>
        <taxon>Actinomadura</taxon>
    </lineage>
</organism>
<keyword evidence="3" id="KW-1185">Reference proteome</keyword>
<feature type="region of interest" description="Disordered" evidence="1">
    <location>
        <begin position="39"/>
        <end position="62"/>
    </location>
</feature>
<comment type="caution">
    <text evidence="2">The sequence shown here is derived from an EMBL/GenBank/DDBJ whole genome shotgun (WGS) entry which is preliminary data.</text>
</comment>
<evidence type="ECO:0000313" key="3">
    <source>
        <dbReference type="Proteomes" id="UP001569963"/>
    </source>
</evidence>
<dbReference type="Proteomes" id="UP001569963">
    <property type="component" value="Unassembled WGS sequence"/>
</dbReference>